<dbReference type="InterPro" id="IPR046338">
    <property type="entry name" value="GAIN_dom_sf"/>
</dbReference>
<comment type="subcellular location">
    <subcellularLocation>
        <location evidence="1">Cell membrane</location>
        <topology evidence="1">Multi-pass membrane protein</topology>
    </subcellularLocation>
</comment>
<keyword evidence="15" id="KW-0807">Transducer</keyword>
<keyword evidence="9 17" id="KW-1133">Transmembrane helix</keyword>
<dbReference type="Proteomes" id="UP000007267">
    <property type="component" value="Unassembled WGS sequence"/>
</dbReference>
<reference evidence="21" key="3">
    <citation type="submission" date="2025-08" db="UniProtKB">
        <authorList>
            <consortium name="Ensembl"/>
        </authorList>
    </citation>
    <scope>IDENTIFICATION</scope>
</reference>
<feature type="transmembrane region" description="Helical" evidence="17">
    <location>
        <begin position="481"/>
        <end position="505"/>
    </location>
</feature>
<evidence type="ECO:0000259" key="20">
    <source>
        <dbReference type="PROSITE" id="PS50261"/>
    </source>
</evidence>
<dbReference type="SUPFAM" id="SSF57196">
    <property type="entry name" value="EGF/Laminin"/>
    <property type="match status" value="1"/>
</dbReference>
<dbReference type="CDD" id="cd00054">
    <property type="entry name" value="EGF_CA"/>
    <property type="match status" value="1"/>
</dbReference>
<feature type="transmembrane region" description="Helical" evidence="17">
    <location>
        <begin position="368"/>
        <end position="388"/>
    </location>
</feature>
<dbReference type="Pfam" id="PF07645">
    <property type="entry name" value="EGF_CA"/>
    <property type="match status" value="1"/>
</dbReference>
<dbReference type="InterPro" id="IPR001740">
    <property type="entry name" value="GPCR_2_EMR1-like_rcpt"/>
</dbReference>
<dbReference type="GO" id="GO:0007166">
    <property type="term" value="P:cell surface receptor signaling pathway"/>
    <property type="evidence" value="ECO:0007669"/>
    <property type="project" value="InterPro"/>
</dbReference>
<reference evidence="21" key="4">
    <citation type="submission" date="2025-09" db="UniProtKB">
        <authorList>
            <consortium name="Ensembl"/>
        </authorList>
    </citation>
    <scope>IDENTIFICATION</scope>
</reference>
<evidence type="ECO:0000259" key="19">
    <source>
        <dbReference type="PROSITE" id="PS50221"/>
    </source>
</evidence>
<evidence type="ECO:0000259" key="18">
    <source>
        <dbReference type="PROSITE" id="PS50026"/>
    </source>
</evidence>
<keyword evidence="4 16" id="KW-0245">EGF-like domain</keyword>
<dbReference type="InterPro" id="IPR018097">
    <property type="entry name" value="EGF_Ca-bd_CS"/>
</dbReference>
<dbReference type="FunFam" id="1.20.1070.10:FF:000054">
    <property type="entry name" value="Adhesion G protein-coupled receptor E3"/>
    <property type="match status" value="1"/>
</dbReference>
<proteinExistence type="inferred from homology"/>
<dbReference type="PANTHER" id="PTHR12011">
    <property type="entry name" value="ADHESION G-PROTEIN COUPLED RECEPTOR"/>
    <property type="match status" value="1"/>
</dbReference>
<accession>K7FYG2</accession>
<evidence type="ECO:0000256" key="11">
    <source>
        <dbReference type="ARBA" id="ARBA00023136"/>
    </source>
</evidence>
<dbReference type="InterPro" id="IPR001881">
    <property type="entry name" value="EGF-like_Ca-bd_dom"/>
</dbReference>
<dbReference type="PROSITE" id="PS50026">
    <property type="entry name" value="EGF_3"/>
    <property type="match status" value="1"/>
</dbReference>
<dbReference type="InterPro" id="IPR057244">
    <property type="entry name" value="GAIN_B"/>
</dbReference>
<dbReference type="InterPro" id="IPR049883">
    <property type="entry name" value="NOTCH1_EGF-like"/>
</dbReference>
<reference evidence="22" key="1">
    <citation type="submission" date="2011-10" db="EMBL/GenBank/DDBJ databases">
        <authorList>
            <consortium name="Soft-shell Turtle Genome Consortium"/>
        </authorList>
    </citation>
    <scope>NUCLEOTIDE SEQUENCE [LARGE SCALE GENOMIC DNA]</scope>
    <source>
        <strain evidence="22">Daiwa-1</strain>
    </source>
</reference>
<evidence type="ECO:0000256" key="12">
    <source>
        <dbReference type="ARBA" id="ARBA00023157"/>
    </source>
</evidence>
<dbReference type="InterPro" id="IPR000203">
    <property type="entry name" value="GPS"/>
</dbReference>
<organism evidence="21 22">
    <name type="scientific">Pelodiscus sinensis</name>
    <name type="common">Chinese softshell turtle</name>
    <name type="synonym">Trionyx sinensis</name>
    <dbReference type="NCBI Taxonomy" id="13735"/>
    <lineage>
        <taxon>Eukaryota</taxon>
        <taxon>Metazoa</taxon>
        <taxon>Chordata</taxon>
        <taxon>Craniata</taxon>
        <taxon>Vertebrata</taxon>
        <taxon>Euteleostomi</taxon>
        <taxon>Archelosauria</taxon>
        <taxon>Testudinata</taxon>
        <taxon>Testudines</taxon>
        <taxon>Cryptodira</taxon>
        <taxon>Trionychia</taxon>
        <taxon>Trionychidae</taxon>
        <taxon>Pelodiscus</taxon>
    </lineage>
</organism>
<dbReference type="Ensembl" id="ENSPSIT00000013135.1">
    <property type="protein sequence ID" value="ENSPSIP00000013072.1"/>
    <property type="gene ID" value="ENSPSIG00000011585.1"/>
</dbReference>
<dbReference type="EMBL" id="AGCU01041832">
    <property type="status" value="NOT_ANNOTATED_CDS"/>
    <property type="molecule type" value="Genomic_DNA"/>
</dbReference>
<reference evidence="22" key="2">
    <citation type="journal article" date="2013" name="Nat. Genet.">
        <title>The draft genomes of soft-shell turtle and green sea turtle yield insights into the development and evolution of the turtle-specific body plan.</title>
        <authorList>
            <person name="Wang Z."/>
            <person name="Pascual-Anaya J."/>
            <person name="Zadissa A."/>
            <person name="Li W."/>
            <person name="Niimura Y."/>
            <person name="Huang Z."/>
            <person name="Li C."/>
            <person name="White S."/>
            <person name="Xiong Z."/>
            <person name="Fang D."/>
            <person name="Wang B."/>
            <person name="Ming Y."/>
            <person name="Chen Y."/>
            <person name="Zheng Y."/>
            <person name="Kuraku S."/>
            <person name="Pignatelli M."/>
            <person name="Herrero J."/>
            <person name="Beal K."/>
            <person name="Nozawa M."/>
            <person name="Li Q."/>
            <person name="Wang J."/>
            <person name="Zhang H."/>
            <person name="Yu L."/>
            <person name="Shigenobu S."/>
            <person name="Wang J."/>
            <person name="Liu J."/>
            <person name="Flicek P."/>
            <person name="Searle S."/>
            <person name="Wang J."/>
            <person name="Kuratani S."/>
            <person name="Yin Y."/>
            <person name="Aken B."/>
            <person name="Zhang G."/>
            <person name="Irie N."/>
        </authorList>
    </citation>
    <scope>NUCLEOTIDE SEQUENCE [LARGE SCALE GENOMIC DNA]</scope>
    <source>
        <strain evidence="22">Daiwa-1</strain>
    </source>
</reference>
<dbReference type="SMART" id="SM00303">
    <property type="entry name" value="GPS"/>
    <property type="match status" value="1"/>
</dbReference>
<dbReference type="Pfam" id="PF00002">
    <property type="entry name" value="7tm_2"/>
    <property type="match status" value="1"/>
</dbReference>
<dbReference type="GO" id="GO:0004930">
    <property type="term" value="F:G protein-coupled receptor activity"/>
    <property type="evidence" value="ECO:0007669"/>
    <property type="project" value="UniProtKB-KW"/>
</dbReference>
<dbReference type="PROSITE" id="PS01187">
    <property type="entry name" value="EGF_CA"/>
    <property type="match status" value="1"/>
</dbReference>
<evidence type="ECO:0000256" key="8">
    <source>
        <dbReference type="ARBA" id="ARBA00022837"/>
    </source>
</evidence>
<dbReference type="Pfam" id="PF01825">
    <property type="entry name" value="GPS"/>
    <property type="match status" value="1"/>
</dbReference>
<dbReference type="GO" id="GO:0007189">
    <property type="term" value="P:adenylate cyclase-activating G protein-coupled receptor signaling pathway"/>
    <property type="evidence" value="ECO:0007669"/>
    <property type="project" value="TreeGrafter"/>
</dbReference>
<feature type="transmembrane region" description="Helical" evidence="17">
    <location>
        <begin position="442"/>
        <end position="461"/>
    </location>
</feature>
<keyword evidence="8" id="KW-0106">Calcium</keyword>
<dbReference type="SMART" id="SM00181">
    <property type="entry name" value="EGF"/>
    <property type="match status" value="2"/>
</dbReference>
<evidence type="ECO:0000256" key="17">
    <source>
        <dbReference type="SAM" id="Phobius"/>
    </source>
</evidence>
<feature type="domain" description="G-protein coupled receptors family 2 profile 2" evidence="20">
    <location>
        <begin position="331"/>
        <end position="577"/>
    </location>
</feature>
<keyword evidence="12" id="KW-1015">Disulfide bond</keyword>
<evidence type="ECO:0000313" key="21">
    <source>
        <dbReference type="Ensembl" id="ENSPSIP00000013072.1"/>
    </source>
</evidence>
<dbReference type="eggNOG" id="KOG4193">
    <property type="taxonomic scope" value="Eukaryota"/>
</dbReference>
<evidence type="ECO:0000256" key="7">
    <source>
        <dbReference type="ARBA" id="ARBA00022737"/>
    </source>
</evidence>
<dbReference type="Gene3D" id="2.10.25.10">
    <property type="entry name" value="Laminin"/>
    <property type="match status" value="2"/>
</dbReference>
<feature type="transmembrane region" description="Helical" evidence="17">
    <location>
        <begin position="553"/>
        <end position="576"/>
    </location>
</feature>
<evidence type="ECO:0000256" key="13">
    <source>
        <dbReference type="ARBA" id="ARBA00023170"/>
    </source>
</evidence>
<dbReference type="GO" id="GO:0005886">
    <property type="term" value="C:plasma membrane"/>
    <property type="evidence" value="ECO:0007669"/>
    <property type="project" value="UniProtKB-SubCell"/>
</dbReference>
<feature type="domain" description="EGF-like" evidence="18">
    <location>
        <begin position="36"/>
        <end position="75"/>
    </location>
</feature>
<dbReference type="PRINTS" id="PR01128">
    <property type="entry name" value="EMR1HORMONER"/>
</dbReference>
<evidence type="ECO:0000256" key="3">
    <source>
        <dbReference type="ARBA" id="ARBA00022475"/>
    </source>
</evidence>
<keyword evidence="22" id="KW-1185">Reference proteome</keyword>
<comment type="caution">
    <text evidence="16">Lacks conserved residue(s) required for the propagation of feature annotation.</text>
</comment>
<evidence type="ECO:0000256" key="2">
    <source>
        <dbReference type="ARBA" id="ARBA00007343"/>
    </source>
</evidence>
<keyword evidence="5 17" id="KW-0812">Transmembrane</keyword>
<dbReference type="SMART" id="SM00179">
    <property type="entry name" value="EGF_CA"/>
    <property type="match status" value="1"/>
</dbReference>
<dbReference type="PROSITE" id="PS50261">
    <property type="entry name" value="G_PROTEIN_RECEP_F2_4"/>
    <property type="match status" value="1"/>
</dbReference>
<dbReference type="AlphaFoldDB" id="K7FYG2"/>
<keyword evidence="6" id="KW-0732">Signal</keyword>
<dbReference type="FunFam" id="2.10.25.10:FF:000038">
    <property type="entry name" value="Fibrillin 2"/>
    <property type="match status" value="1"/>
</dbReference>
<name>K7FYG2_PELSI</name>
<dbReference type="PANTHER" id="PTHR12011:SF433">
    <property type="entry name" value="ADHESION G PROTEIN-COUPLED RECEPTOR E1-LIKE-RELATED"/>
    <property type="match status" value="1"/>
</dbReference>
<dbReference type="PROSITE" id="PS50221">
    <property type="entry name" value="GAIN_B"/>
    <property type="match status" value="1"/>
</dbReference>
<dbReference type="Gene3D" id="1.20.1070.10">
    <property type="entry name" value="Rhodopsin 7-helix transmembrane proteins"/>
    <property type="match status" value="1"/>
</dbReference>
<keyword evidence="11 17" id="KW-0472">Membrane</keyword>
<feature type="transmembrane region" description="Helical" evidence="17">
    <location>
        <begin position="333"/>
        <end position="356"/>
    </location>
</feature>
<dbReference type="InterPro" id="IPR000742">
    <property type="entry name" value="EGF"/>
</dbReference>
<dbReference type="Gene3D" id="2.60.220.50">
    <property type="match status" value="1"/>
</dbReference>
<keyword evidence="14" id="KW-0325">Glycoprotein</keyword>
<evidence type="ECO:0000256" key="1">
    <source>
        <dbReference type="ARBA" id="ARBA00004651"/>
    </source>
</evidence>
<feature type="transmembrane region" description="Helical" evidence="17">
    <location>
        <begin position="526"/>
        <end position="547"/>
    </location>
</feature>
<dbReference type="InterPro" id="IPR000832">
    <property type="entry name" value="GPCR_2_secretin-like"/>
</dbReference>
<protein>
    <recommendedName>
        <fullName evidence="23">Adhesion G protein-coupled receptor E2</fullName>
    </recommendedName>
</protein>
<dbReference type="PROSITE" id="PS00650">
    <property type="entry name" value="G_PROTEIN_RECEP_F2_2"/>
    <property type="match status" value="1"/>
</dbReference>
<feature type="domain" description="GAIN-B" evidence="19">
    <location>
        <begin position="165"/>
        <end position="326"/>
    </location>
</feature>
<evidence type="ECO:0000256" key="9">
    <source>
        <dbReference type="ARBA" id="ARBA00022989"/>
    </source>
</evidence>
<evidence type="ECO:0000256" key="6">
    <source>
        <dbReference type="ARBA" id="ARBA00022729"/>
    </source>
</evidence>
<evidence type="ECO:0000313" key="22">
    <source>
        <dbReference type="Proteomes" id="UP000007267"/>
    </source>
</evidence>
<dbReference type="InterPro" id="IPR017981">
    <property type="entry name" value="GPCR_2-like_7TM"/>
</dbReference>
<dbReference type="EMBL" id="AGCU01041833">
    <property type="status" value="NOT_ANNOTATED_CDS"/>
    <property type="molecule type" value="Genomic_DNA"/>
</dbReference>
<feature type="transmembrane region" description="Helical" evidence="17">
    <location>
        <begin position="400"/>
        <end position="421"/>
    </location>
</feature>
<keyword evidence="13" id="KW-0675">Receptor</keyword>
<dbReference type="InterPro" id="IPR000152">
    <property type="entry name" value="EGF-type_Asp/Asn_hydroxyl_site"/>
</dbReference>
<dbReference type="HOGENOM" id="CLU_002753_3_7_1"/>
<keyword evidence="3" id="KW-1003">Cell membrane</keyword>
<dbReference type="OMA" id="RRERTIC"/>
<comment type="similarity">
    <text evidence="2">Belongs to the G-protein coupled receptor 2 family. Adhesion G-protein coupled receptor (ADGR) subfamily.</text>
</comment>
<evidence type="ECO:0000256" key="4">
    <source>
        <dbReference type="ARBA" id="ARBA00022536"/>
    </source>
</evidence>
<evidence type="ECO:0000256" key="5">
    <source>
        <dbReference type="ARBA" id="ARBA00022692"/>
    </source>
</evidence>
<keyword evidence="10" id="KW-0297">G-protein coupled receptor</keyword>
<evidence type="ECO:0008006" key="23">
    <source>
        <dbReference type="Google" id="ProtNLM"/>
    </source>
</evidence>
<evidence type="ECO:0000256" key="10">
    <source>
        <dbReference type="ARBA" id="ARBA00023040"/>
    </source>
</evidence>
<dbReference type="GeneTree" id="ENSGT00940000162163"/>
<dbReference type="EMBL" id="AGCU01041834">
    <property type="status" value="NOT_ANNOTATED_CDS"/>
    <property type="molecule type" value="Genomic_DNA"/>
</dbReference>
<dbReference type="InterPro" id="IPR017983">
    <property type="entry name" value="GPCR_2_secretin-like_CS"/>
</dbReference>
<keyword evidence="7" id="KW-0677">Repeat</keyword>
<evidence type="ECO:0000256" key="16">
    <source>
        <dbReference type="PROSITE-ProRule" id="PRU00076"/>
    </source>
</evidence>
<sequence>MCTLNAKCVNSTHCACLDGFQSRGSRFFTDQSTCDDIDECLGPNPVNCGPDAKCINQPGSFNCSCADGYESSSGKARFPNASENSCRVTLSSRCLQILKLLQETTRSFNSLLNRISLGSSIGEGQVASAVTVLLQSVELVALAAALRSPGQTTQNMSTESIVMETRVITGNCSQHSEVFQLSADGETMEVHCTTVTHAATQGHLGAAALIAYSSLHSTINARLPSSGCLSAGRMLEKSHLGSRVVSGAVGDGGPICLSRPANFTLRHQQPRKEQEVALCVYWKFEAGKGSWSPDGCTTLHVNSTHTTCSCDHLSSFAILMAPSAVTESRPLTILTYVGLSLSLLCLLLAILTFLLCRSLWNVSTALHLQLCLCLFLADLLFLSSQGVYSVSVACAVIAGLLHYLLLACFTWMFLEGLHLFLTVRNLKVVNYTSASRFKKRHMYPFGYGFPALILAISAAVNPKGYGTSEHCWLSLDRGFRWSFLGPVCAIILINVTFFALTLWILRSSLSSLNADVSTLRGHRLMTFKAIAQLFILGCTWCLGLLHVGPAAMLMAYLFTVINSLQGAFIFLVHCLLNRQVREEYRRWIRGFRPPGRKSQTDDLS</sequence>
<dbReference type="GO" id="GO:0005509">
    <property type="term" value="F:calcium ion binding"/>
    <property type="evidence" value="ECO:0007669"/>
    <property type="project" value="InterPro"/>
</dbReference>
<dbReference type="PROSITE" id="PS00010">
    <property type="entry name" value="ASX_HYDROXYL"/>
    <property type="match status" value="1"/>
</dbReference>
<evidence type="ECO:0000256" key="15">
    <source>
        <dbReference type="ARBA" id="ARBA00023224"/>
    </source>
</evidence>
<dbReference type="PRINTS" id="PR00249">
    <property type="entry name" value="GPCRSECRETIN"/>
</dbReference>
<evidence type="ECO:0000256" key="14">
    <source>
        <dbReference type="ARBA" id="ARBA00023180"/>
    </source>
</evidence>